<evidence type="ECO:0000259" key="7">
    <source>
        <dbReference type="Pfam" id="PF02706"/>
    </source>
</evidence>
<evidence type="ECO:0000256" key="3">
    <source>
        <dbReference type="ARBA" id="ARBA00022692"/>
    </source>
</evidence>
<comment type="subcellular location">
    <subcellularLocation>
        <location evidence="1">Cell membrane</location>
        <topology evidence="1">Multi-pass membrane protein</topology>
    </subcellularLocation>
</comment>
<dbReference type="Pfam" id="PF02706">
    <property type="entry name" value="Wzz"/>
    <property type="match status" value="1"/>
</dbReference>
<gene>
    <name evidence="8" type="ORF">SAMN04488128_1021548</name>
</gene>
<dbReference type="STRING" id="634771.SAMN04488128_1021548"/>
<evidence type="ECO:0000256" key="2">
    <source>
        <dbReference type="ARBA" id="ARBA00022475"/>
    </source>
</evidence>
<keyword evidence="2" id="KW-1003">Cell membrane</keyword>
<organism evidence="8 9">
    <name type="scientific">Chitinophaga eiseniae</name>
    <dbReference type="NCBI Taxonomy" id="634771"/>
    <lineage>
        <taxon>Bacteria</taxon>
        <taxon>Pseudomonadati</taxon>
        <taxon>Bacteroidota</taxon>
        <taxon>Chitinophagia</taxon>
        <taxon>Chitinophagales</taxon>
        <taxon>Chitinophagaceae</taxon>
        <taxon>Chitinophaga</taxon>
    </lineage>
</organism>
<evidence type="ECO:0000256" key="6">
    <source>
        <dbReference type="SAM" id="Phobius"/>
    </source>
</evidence>
<dbReference type="PANTHER" id="PTHR32309">
    <property type="entry name" value="TYROSINE-PROTEIN KINASE"/>
    <property type="match status" value="1"/>
</dbReference>
<reference evidence="9" key="1">
    <citation type="submission" date="2017-02" db="EMBL/GenBank/DDBJ databases">
        <authorList>
            <person name="Varghese N."/>
            <person name="Submissions S."/>
        </authorList>
    </citation>
    <scope>NUCLEOTIDE SEQUENCE [LARGE SCALE GENOMIC DNA]</scope>
    <source>
        <strain evidence="9">DSM 22224</strain>
    </source>
</reference>
<dbReference type="EMBL" id="FUWZ01000002">
    <property type="protein sequence ID" value="SKA20237.1"/>
    <property type="molecule type" value="Genomic_DNA"/>
</dbReference>
<name>A0A1T4RWH4_9BACT</name>
<evidence type="ECO:0000256" key="4">
    <source>
        <dbReference type="ARBA" id="ARBA00022989"/>
    </source>
</evidence>
<dbReference type="Proteomes" id="UP000190367">
    <property type="component" value="Unassembled WGS sequence"/>
</dbReference>
<dbReference type="InterPro" id="IPR050445">
    <property type="entry name" value="Bact_polysacc_biosynth/exp"/>
</dbReference>
<sequence>MDPIKQDSGLESELTLKALILKIKAWISFLFSKKYIILIVGLLGGGLGLVYALYKKPAYVAELTFVVEDGKGGMLGAYAGIASQIGIDMPSETGMTGVFSGDNVIEFLQSRLIVEKALMTPIKGGDGKQITLADIFIDANELRKAWKGKPGLENLHYPPGLQREKFSLKQDSIIKVLYDKITKDNLDVTKPDKKLGFIAVKCSSADETFSKYFTDNLVKEATNFYIRTKTQRSKSNVDKLQMTADSIEHLLNKQSYAIARRMDINQNPAKSLATVPTELGVRDKMVLQTMFGEVLRNLEVSKMAMARETPVIQIVDTPSFPLKIEKLGKAKGIVIGGILAGFFICVWLIIRKLYKNIMES</sequence>
<feature type="domain" description="Polysaccharide chain length determinant N-terminal" evidence="7">
    <location>
        <begin position="28"/>
        <end position="118"/>
    </location>
</feature>
<dbReference type="GO" id="GO:0005886">
    <property type="term" value="C:plasma membrane"/>
    <property type="evidence" value="ECO:0007669"/>
    <property type="project" value="UniProtKB-SubCell"/>
</dbReference>
<keyword evidence="3 6" id="KW-0812">Transmembrane</keyword>
<dbReference type="PANTHER" id="PTHR32309:SF31">
    <property type="entry name" value="CAPSULAR EXOPOLYSACCHARIDE FAMILY"/>
    <property type="match status" value="1"/>
</dbReference>
<evidence type="ECO:0000313" key="8">
    <source>
        <dbReference type="EMBL" id="SKA20237.1"/>
    </source>
</evidence>
<proteinExistence type="predicted"/>
<feature type="transmembrane region" description="Helical" evidence="6">
    <location>
        <begin position="35"/>
        <end position="54"/>
    </location>
</feature>
<keyword evidence="5 6" id="KW-0472">Membrane</keyword>
<dbReference type="OrthoDB" id="745212at2"/>
<evidence type="ECO:0000256" key="5">
    <source>
        <dbReference type="ARBA" id="ARBA00023136"/>
    </source>
</evidence>
<dbReference type="AlphaFoldDB" id="A0A1T4RWH4"/>
<protein>
    <submittedName>
        <fullName evidence="8">Chain length determinant protein</fullName>
    </submittedName>
</protein>
<keyword evidence="9" id="KW-1185">Reference proteome</keyword>
<keyword evidence="4 6" id="KW-1133">Transmembrane helix</keyword>
<accession>A0A1T4RWH4</accession>
<feature type="transmembrane region" description="Helical" evidence="6">
    <location>
        <begin position="332"/>
        <end position="350"/>
    </location>
</feature>
<evidence type="ECO:0000256" key="1">
    <source>
        <dbReference type="ARBA" id="ARBA00004651"/>
    </source>
</evidence>
<dbReference type="RefSeq" id="WP_078670002.1">
    <property type="nucleotide sequence ID" value="NZ_FUWZ01000002.1"/>
</dbReference>
<evidence type="ECO:0000313" key="9">
    <source>
        <dbReference type="Proteomes" id="UP000190367"/>
    </source>
</evidence>
<dbReference type="InterPro" id="IPR003856">
    <property type="entry name" value="LPS_length_determ_N"/>
</dbReference>